<name>A0A1R1YG27_9FUNG</name>
<keyword evidence="2" id="KW-1185">Reference proteome</keyword>
<evidence type="ECO:0000313" key="1">
    <source>
        <dbReference type="EMBL" id="OMJ25868.1"/>
    </source>
</evidence>
<feature type="non-terminal residue" evidence="1">
    <location>
        <position position="21"/>
    </location>
</feature>
<dbReference type="Proteomes" id="UP000187429">
    <property type="component" value="Unassembled WGS sequence"/>
</dbReference>
<reference evidence="2" key="1">
    <citation type="submission" date="2017-01" db="EMBL/GenBank/DDBJ databases">
        <authorList>
            <person name="Wang Y."/>
            <person name="White M."/>
            <person name="Kvist S."/>
            <person name="Moncalvo J.-M."/>
        </authorList>
    </citation>
    <scope>NUCLEOTIDE SEQUENCE [LARGE SCALE GENOMIC DNA]</scope>
    <source>
        <strain evidence="2">ID-206-W2</strain>
    </source>
</reference>
<dbReference type="AlphaFoldDB" id="A0A1R1YG27"/>
<protein>
    <submittedName>
        <fullName evidence="1">Uncharacterized protein</fullName>
    </submittedName>
</protein>
<gene>
    <name evidence="1" type="ORF">AYI69_g4146</name>
</gene>
<comment type="caution">
    <text evidence="1">The sequence shown here is derived from an EMBL/GenBank/DDBJ whole genome shotgun (WGS) entry which is preliminary data.</text>
</comment>
<dbReference type="EMBL" id="LSSM01001565">
    <property type="protein sequence ID" value="OMJ25868.1"/>
    <property type="molecule type" value="Genomic_DNA"/>
</dbReference>
<organism evidence="1 2">
    <name type="scientific">Smittium culicis</name>
    <dbReference type="NCBI Taxonomy" id="133412"/>
    <lineage>
        <taxon>Eukaryota</taxon>
        <taxon>Fungi</taxon>
        <taxon>Fungi incertae sedis</taxon>
        <taxon>Zoopagomycota</taxon>
        <taxon>Kickxellomycotina</taxon>
        <taxon>Harpellomycetes</taxon>
        <taxon>Harpellales</taxon>
        <taxon>Legeriomycetaceae</taxon>
        <taxon>Smittium</taxon>
    </lineage>
</organism>
<sequence>MVVPYYIRFEEMKASSQNSID</sequence>
<accession>A0A1R1YG27</accession>
<proteinExistence type="predicted"/>
<evidence type="ECO:0000313" key="2">
    <source>
        <dbReference type="Proteomes" id="UP000187429"/>
    </source>
</evidence>